<dbReference type="Pfam" id="PF01133">
    <property type="entry name" value="ER"/>
    <property type="match status" value="1"/>
</dbReference>
<dbReference type="InterPro" id="IPR035912">
    <property type="entry name" value="EHR_sf"/>
</dbReference>
<protein>
    <recommendedName>
        <fullName evidence="2">Enhancer of rudimentary homolog</fullName>
    </recommendedName>
</protein>
<dbReference type="InterPro" id="IPR000781">
    <property type="entry name" value="ERH"/>
</dbReference>
<evidence type="ECO:0000256" key="1">
    <source>
        <dbReference type="ARBA" id="ARBA00007491"/>
    </source>
</evidence>
<keyword evidence="4" id="KW-1185">Reference proteome</keyword>
<dbReference type="Proteomes" id="UP001431209">
    <property type="component" value="Unassembled WGS sequence"/>
</dbReference>
<gene>
    <name evidence="3" type="ORF">AKO1_004196</name>
</gene>
<proteinExistence type="inferred from homology"/>
<comment type="similarity">
    <text evidence="1 2">Belongs to the E(R) family.</text>
</comment>
<dbReference type="PANTHER" id="PTHR12373">
    <property type="entry name" value="ENHANCER OF RUDIMENTARY ERH"/>
    <property type="match status" value="1"/>
</dbReference>
<organism evidence="3 4">
    <name type="scientific">Acrasis kona</name>
    <dbReference type="NCBI Taxonomy" id="1008807"/>
    <lineage>
        <taxon>Eukaryota</taxon>
        <taxon>Discoba</taxon>
        <taxon>Heterolobosea</taxon>
        <taxon>Tetramitia</taxon>
        <taxon>Eutetramitia</taxon>
        <taxon>Acrasidae</taxon>
        <taxon>Acrasis</taxon>
    </lineage>
</organism>
<sequence>MSRGSAPEKHTIILYQLNNVRSRTYFDYPNISASMDGICQLFEAKLKQNSNQKNITYSVNDLYSWVDSLGDITALVYDADTYQYSPKDKEWVKRRLFEHLKRQVSASN</sequence>
<comment type="caution">
    <text evidence="3">The sequence shown here is derived from an EMBL/GenBank/DDBJ whole genome shotgun (WGS) entry which is preliminary data.</text>
</comment>
<dbReference type="Gene3D" id="3.30.2260.10">
    <property type="entry name" value="Enhancer of rudimentary"/>
    <property type="match status" value="1"/>
</dbReference>
<dbReference type="AlphaFoldDB" id="A0AAW2ZEP4"/>
<keyword evidence="2" id="KW-0131">Cell cycle</keyword>
<name>A0AAW2ZEP4_9EUKA</name>
<dbReference type="SUPFAM" id="SSF143875">
    <property type="entry name" value="ERH-like"/>
    <property type="match status" value="1"/>
</dbReference>
<dbReference type="PIRSF" id="PIRSF016393">
    <property type="entry name" value="Enh_rudimentary"/>
    <property type="match status" value="1"/>
</dbReference>
<dbReference type="EMBL" id="JAOPGA020001346">
    <property type="protein sequence ID" value="KAL0487463.1"/>
    <property type="molecule type" value="Genomic_DNA"/>
</dbReference>
<accession>A0AAW2ZEP4</accession>
<evidence type="ECO:0000313" key="4">
    <source>
        <dbReference type="Proteomes" id="UP001431209"/>
    </source>
</evidence>
<dbReference type="PANTHER" id="PTHR12373:SF0">
    <property type="entry name" value="ENHANCER OF RUDIMENTARY HOMOLOG"/>
    <property type="match status" value="1"/>
</dbReference>
<evidence type="ECO:0000256" key="2">
    <source>
        <dbReference type="PIRNR" id="PIRNR016393"/>
    </source>
</evidence>
<reference evidence="3 4" key="1">
    <citation type="submission" date="2024-03" db="EMBL/GenBank/DDBJ databases">
        <title>The Acrasis kona genome and developmental transcriptomes reveal deep origins of eukaryotic multicellular pathways.</title>
        <authorList>
            <person name="Sheikh S."/>
            <person name="Fu C.-J."/>
            <person name="Brown M.W."/>
            <person name="Baldauf S.L."/>
        </authorList>
    </citation>
    <scope>NUCLEOTIDE SEQUENCE [LARGE SCALE GENOMIC DNA]</scope>
    <source>
        <strain evidence="3 4">ATCC MYA-3509</strain>
    </source>
</reference>
<evidence type="ECO:0000313" key="3">
    <source>
        <dbReference type="EMBL" id="KAL0487463.1"/>
    </source>
</evidence>
<comment type="function">
    <text evidence="2">May have a role in the cell cycle.</text>
</comment>